<evidence type="ECO:0000256" key="1">
    <source>
        <dbReference type="SAM" id="SignalP"/>
    </source>
</evidence>
<accession>A0ABZ1I4K2</accession>
<evidence type="ECO:0000313" key="2">
    <source>
        <dbReference type="EMBL" id="WSE29210.1"/>
    </source>
</evidence>
<feature type="chain" id="PRO_5045269936" description="Lipoprotein" evidence="1">
    <location>
        <begin position="22"/>
        <end position="189"/>
    </location>
</feature>
<name>A0ABZ1I4K2_9PSEU</name>
<dbReference type="PROSITE" id="PS51257">
    <property type="entry name" value="PROKAR_LIPOPROTEIN"/>
    <property type="match status" value="1"/>
</dbReference>
<proteinExistence type="predicted"/>
<keyword evidence="1" id="KW-0732">Signal</keyword>
<evidence type="ECO:0000313" key="3">
    <source>
        <dbReference type="Proteomes" id="UP001330812"/>
    </source>
</evidence>
<protein>
    <recommendedName>
        <fullName evidence="4">Lipoprotein</fullName>
    </recommendedName>
</protein>
<organism evidence="2 3">
    <name type="scientific">Amycolatopsis rhabdoformis</name>
    <dbReference type="NCBI Taxonomy" id="1448059"/>
    <lineage>
        <taxon>Bacteria</taxon>
        <taxon>Bacillati</taxon>
        <taxon>Actinomycetota</taxon>
        <taxon>Actinomycetes</taxon>
        <taxon>Pseudonocardiales</taxon>
        <taxon>Pseudonocardiaceae</taxon>
        <taxon>Amycolatopsis</taxon>
    </lineage>
</organism>
<gene>
    <name evidence="2" type="ORF">VSH64_41450</name>
</gene>
<dbReference type="Proteomes" id="UP001330812">
    <property type="component" value="Chromosome"/>
</dbReference>
<feature type="signal peptide" evidence="1">
    <location>
        <begin position="1"/>
        <end position="21"/>
    </location>
</feature>
<sequence>MRAARWMVSVVALAVASGCTASPPPAPPQPAPSAPTLSPEQDLAWHWVGAFCSAPKADRTEMTNLGNQAAYAESQLTSTFAQRQQDKQSAARITDDLVRTVHTNAAKVAAAPASAARERLTTTYRKLEEALTQARHHVDQLPDTEITRFGTALLAISTEVEAALQTARTAIGADPATKRFLATVGSCLL</sequence>
<reference evidence="2 3" key="1">
    <citation type="journal article" date="2015" name="Int. J. Syst. Evol. Microbiol.">
        <title>Amycolatopsis rhabdoformis sp. nov., an actinomycete isolated from a tropical forest soil.</title>
        <authorList>
            <person name="Souza W.R."/>
            <person name="Silva R.E."/>
            <person name="Goodfellow M."/>
            <person name="Busarakam K."/>
            <person name="Figueiro F.S."/>
            <person name="Ferreira D."/>
            <person name="Rodrigues-Filho E."/>
            <person name="Moraes L.A.B."/>
            <person name="Zucchi T.D."/>
        </authorList>
    </citation>
    <scope>NUCLEOTIDE SEQUENCE [LARGE SCALE GENOMIC DNA]</scope>
    <source>
        <strain evidence="2 3">NCIMB 14900</strain>
    </source>
</reference>
<dbReference type="EMBL" id="CP142149">
    <property type="protein sequence ID" value="WSE29210.1"/>
    <property type="molecule type" value="Genomic_DNA"/>
</dbReference>
<keyword evidence="3" id="KW-1185">Reference proteome</keyword>
<dbReference type="RefSeq" id="WP_326568175.1">
    <property type="nucleotide sequence ID" value="NZ_CP142149.1"/>
</dbReference>
<evidence type="ECO:0008006" key="4">
    <source>
        <dbReference type="Google" id="ProtNLM"/>
    </source>
</evidence>